<proteinExistence type="predicted"/>
<comment type="caution">
    <text evidence="4">The sequence shown here is derived from an EMBL/GenBank/DDBJ whole genome shotgun (WGS) entry which is preliminary data.</text>
</comment>
<dbReference type="Pfam" id="PF05448">
    <property type="entry name" value="AXE1"/>
    <property type="match status" value="1"/>
</dbReference>
<dbReference type="AlphaFoldDB" id="A0A919Q0X7"/>
<feature type="domain" description="Acetyl xylan esterase" evidence="3">
    <location>
        <begin position="1"/>
        <end position="324"/>
    </location>
</feature>
<dbReference type="Proteomes" id="UP000652354">
    <property type="component" value="Unassembled WGS sequence"/>
</dbReference>
<gene>
    <name evidence="4" type="ORF">Dac01nite_03910</name>
</gene>
<feature type="active site" description="Nucleophile" evidence="1">
    <location>
        <position position="187"/>
    </location>
</feature>
<dbReference type="SUPFAM" id="SSF53474">
    <property type="entry name" value="alpha/beta-Hydrolases"/>
    <property type="match status" value="1"/>
</dbReference>
<dbReference type="InterPro" id="IPR029058">
    <property type="entry name" value="AB_hydrolase_fold"/>
</dbReference>
<feature type="binding site" evidence="2">
    <location>
        <position position="92"/>
    </location>
    <ligand>
        <name>substrate</name>
    </ligand>
</feature>
<evidence type="ECO:0000259" key="3">
    <source>
        <dbReference type="Pfam" id="PF05448"/>
    </source>
</evidence>
<dbReference type="GO" id="GO:0005976">
    <property type="term" value="P:polysaccharide metabolic process"/>
    <property type="evidence" value="ECO:0007669"/>
    <property type="project" value="TreeGrafter"/>
</dbReference>
<dbReference type="RefSeq" id="WP_203653081.1">
    <property type="nucleotide sequence ID" value="NZ_BONR01000001.1"/>
</dbReference>
<feature type="active site" description="Charge relay system" evidence="1">
    <location>
        <position position="308"/>
    </location>
</feature>
<feature type="active site" description="Charge relay system" evidence="1">
    <location>
        <position position="273"/>
    </location>
</feature>
<sequence>MAMFDLPVTELETYRPDVREPADFDEFWADTLAQARQTPMRVERQPGPVTLAQVEIEDVTFPGFDGHPIKAWLATPRGATGPLPCVVEINGYGGGRGLAIERTLWATAGYAHLYIDSRGQGATWGTGGDTPDPVGSTPAVPGVMTRGIQDPADYYYRRMFTDAVRGVEAARSLPEVDAQRVVFLGGSQGGGVSLAVAGLVPDLAGCVAEVPFLCHFERAIDLTDEFPYQEVVTYLKTVRAPRDSVLDTLSYFDGVNHAKRAHAPLLMSVALMDQVCPPSTGYAAYNWYASGSGATPAKQMEIYAYNGHEGGQAHQQMRQLTFVASATAQP</sequence>
<dbReference type="EMBL" id="BONR01000001">
    <property type="protein sequence ID" value="GIG53639.1"/>
    <property type="molecule type" value="Genomic_DNA"/>
</dbReference>
<dbReference type="GO" id="GO:0052689">
    <property type="term" value="F:carboxylic ester hydrolase activity"/>
    <property type="evidence" value="ECO:0007669"/>
    <property type="project" value="TreeGrafter"/>
</dbReference>
<reference evidence="4" key="1">
    <citation type="submission" date="2021-01" db="EMBL/GenBank/DDBJ databases">
        <title>Whole genome shotgun sequence of Demequina activiva NBRC 110675.</title>
        <authorList>
            <person name="Komaki H."/>
            <person name="Tamura T."/>
        </authorList>
    </citation>
    <scope>NUCLEOTIDE SEQUENCE</scope>
    <source>
        <strain evidence="4">NBRC 110675</strain>
    </source>
</reference>
<accession>A0A919Q0X7</accession>
<dbReference type="PANTHER" id="PTHR40111:SF1">
    <property type="entry name" value="CEPHALOSPORIN-C DEACETYLASE"/>
    <property type="match status" value="1"/>
</dbReference>
<dbReference type="InterPro" id="IPR039069">
    <property type="entry name" value="CE7"/>
</dbReference>
<keyword evidence="5" id="KW-1185">Reference proteome</keyword>
<evidence type="ECO:0000256" key="2">
    <source>
        <dbReference type="PIRSR" id="PIRSR639069-2"/>
    </source>
</evidence>
<evidence type="ECO:0000313" key="5">
    <source>
        <dbReference type="Proteomes" id="UP000652354"/>
    </source>
</evidence>
<dbReference type="Gene3D" id="3.40.50.1820">
    <property type="entry name" value="alpha/beta hydrolase"/>
    <property type="match status" value="1"/>
</dbReference>
<dbReference type="InterPro" id="IPR008391">
    <property type="entry name" value="AXE1_dom"/>
</dbReference>
<dbReference type="PANTHER" id="PTHR40111">
    <property type="entry name" value="CEPHALOSPORIN-C DEACETYLASE"/>
    <property type="match status" value="1"/>
</dbReference>
<protein>
    <submittedName>
        <fullName evidence="4">Acetylxylan esterase</fullName>
    </submittedName>
</protein>
<organism evidence="4 5">
    <name type="scientific">Demequina activiva</name>
    <dbReference type="NCBI Taxonomy" id="1582364"/>
    <lineage>
        <taxon>Bacteria</taxon>
        <taxon>Bacillati</taxon>
        <taxon>Actinomycetota</taxon>
        <taxon>Actinomycetes</taxon>
        <taxon>Micrococcales</taxon>
        <taxon>Demequinaceae</taxon>
        <taxon>Demequina</taxon>
    </lineage>
</organism>
<evidence type="ECO:0000313" key="4">
    <source>
        <dbReference type="EMBL" id="GIG53639.1"/>
    </source>
</evidence>
<name>A0A919Q0X7_9MICO</name>
<evidence type="ECO:0000256" key="1">
    <source>
        <dbReference type="PIRSR" id="PIRSR639069-1"/>
    </source>
</evidence>